<comment type="caution">
    <text evidence="4">The sequence shown here is derived from an EMBL/GenBank/DDBJ whole genome shotgun (WGS) entry which is preliminary data.</text>
</comment>
<dbReference type="GO" id="GO:0005737">
    <property type="term" value="C:cytoplasm"/>
    <property type="evidence" value="ECO:0007669"/>
    <property type="project" value="TreeGrafter"/>
</dbReference>
<organism evidence="4 5">
    <name type="scientific">Operophtera brumata</name>
    <name type="common">Winter moth</name>
    <name type="synonym">Phalaena brumata</name>
    <dbReference type="NCBI Taxonomy" id="104452"/>
    <lineage>
        <taxon>Eukaryota</taxon>
        <taxon>Metazoa</taxon>
        <taxon>Ecdysozoa</taxon>
        <taxon>Arthropoda</taxon>
        <taxon>Hexapoda</taxon>
        <taxon>Insecta</taxon>
        <taxon>Pterygota</taxon>
        <taxon>Neoptera</taxon>
        <taxon>Endopterygota</taxon>
        <taxon>Lepidoptera</taxon>
        <taxon>Glossata</taxon>
        <taxon>Ditrysia</taxon>
        <taxon>Geometroidea</taxon>
        <taxon>Geometridae</taxon>
        <taxon>Larentiinae</taxon>
        <taxon>Operophtera</taxon>
    </lineage>
</organism>
<keyword evidence="1" id="KW-0547">Nucleotide-binding</keyword>
<dbReference type="SUPFAM" id="SSF55073">
    <property type="entry name" value="Nucleotide cyclase"/>
    <property type="match status" value="1"/>
</dbReference>
<keyword evidence="3" id="KW-0456">Lyase</keyword>
<dbReference type="PANTHER" id="PTHR16305">
    <property type="entry name" value="TESTICULAR SOLUBLE ADENYLYL CYCLASE"/>
    <property type="match status" value="1"/>
</dbReference>
<dbReference type="Gene3D" id="3.30.70.1230">
    <property type="entry name" value="Nucleotide cyclase"/>
    <property type="match status" value="1"/>
</dbReference>
<dbReference type="InterPro" id="IPR029787">
    <property type="entry name" value="Nucleotide_cyclase"/>
</dbReference>
<dbReference type="GO" id="GO:0004016">
    <property type="term" value="F:adenylate cyclase activity"/>
    <property type="evidence" value="ECO:0007669"/>
    <property type="project" value="TreeGrafter"/>
</dbReference>
<evidence type="ECO:0000256" key="1">
    <source>
        <dbReference type="ARBA" id="ARBA00022741"/>
    </source>
</evidence>
<reference evidence="4 5" key="1">
    <citation type="journal article" date="2015" name="Genome Biol. Evol.">
        <title>The genome of winter moth (Operophtera brumata) provides a genomic perspective on sexual dimorphism and phenology.</title>
        <authorList>
            <person name="Derks M.F."/>
            <person name="Smit S."/>
            <person name="Salis L."/>
            <person name="Schijlen E."/>
            <person name="Bossers A."/>
            <person name="Mateman C."/>
            <person name="Pijl A.S."/>
            <person name="de Ridder D."/>
            <person name="Groenen M.A."/>
            <person name="Visser M.E."/>
            <person name="Megens H.J."/>
        </authorList>
    </citation>
    <scope>NUCLEOTIDE SEQUENCE [LARGE SCALE GENOMIC DNA]</scope>
    <source>
        <strain evidence="4">WM2013NL</strain>
        <tissue evidence="4">Head and thorax</tissue>
    </source>
</reference>
<dbReference type="Proteomes" id="UP000037510">
    <property type="component" value="Unassembled WGS sequence"/>
</dbReference>
<dbReference type="PANTHER" id="PTHR16305:SF28">
    <property type="entry name" value="GUANYLATE CYCLASE DOMAIN-CONTAINING PROTEIN"/>
    <property type="match status" value="1"/>
</dbReference>
<dbReference type="AlphaFoldDB" id="A0A0L7KTJ1"/>
<name>A0A0L7KTJ1_OPEBR</name>
<keyword evidence="2" id="KW-0067">ATP-binding</keyword>
<feature type="non-terminal residue" evidence="4">
    <location>
        <position position="231"/>
    </location>
</feature>
<dbReference type="EMBL" id="JTDY01006014">
    <property type="protein sequence ID" value="KOB66371.1"/>
    <property type="molecule type" value="Genomic_DNA"/>
</dbReference>
<protein>
    <submittedName>
        <fullName evidence="4">Uncharacterized protein</fullName>
    </submittedName>
</protein>
<proteinExistence type="predicted"/>
<gene>
    <name evidence="4" type="ORF">OBRU01_14854</name>
</gene>
<keyword evidence="5" id="KW-1185">Reference proteome</keyword>
<dbReference type="GO" id="GO:0005524">
    <property type="term" value="F:ATP binding"/>
    <property type="evidence" value="ECO:0007669"/>
    <property type="project" value="UniProtKB-KW"/>
</dbReference>
<dbReference type="STRING" id="104452.A0A0L7KTJ1"/>
<accession>A0A0L7KTJ1</accession>
<evidence type="ECO:0000313" key="5">
    <source>
        <dbReference type="Proteomes" id="UP000037510"/>
    </source>
</evidence>
<evidence type="ECO:0000256" key="2">
    <source>
        <dbReference type="ARBA" id="ARBA00022840"/>
    </source>
</evidence>
<sequence>MEENKSDKPSDDYGFSDLCENYTNAHGGPSRLTQVLNVYIGAMVQEILIHKGDVLKFSGDAFLSMWKKTARLTMQDVVHTAIDCGLIIQKNYGTRSNFVIVGQPVWDVKMAEYMSTAGDVLTSASAWMYVNEAEYCTQPCGDGRHTKVLGVGATWKRVEKLQSMSMTGYKAVVAAMRSSWWPGLRRFMLAPLLRAVDNDEPLDFLTEVRRVVVVFLNIMTEAVTDDVLIGI</sequence>
<evidence type="ECO:0000313" key="4">
    <source>
        <dbReference type="EMBL" id="KOB66371.1"/>
    </source>
</evidence>
<evidence type="ECO:0000256" key="3">
    <source>
        <dbReference type="ARBA" id="ARBA00023239"/>
    </source>
</evidence>